<evidence type="ECO:0008006" key="4">
    <source>
        <dbReference type="Google" id="ProtNLM"/>
    </source>
</evidence>
<reference evidence="2 3" key="1">
    <citation type="submission" date="2017-10" db="EMBL/GenBank/DDBJ databases">
        <title>The draft genome sequence of Lewinella nigricans NBRC 102662.</title>
        <authorList>
            <person name="Wang K."/>
        </authorList>
    </citation>
    <scope>NUCLEOTIDE SEQUENCE [LARGE SCALE GENOMIC DNA]</scope>
    <source>
        <strain evidence="2 3">NBRC 102662</strain>
    </source>
</reference>
<evidence type="ECO:0000256" key="1">
    <source>
        <dbReference type="SAM" id="SignalP"/>
    </source>
</evidence>
<dbReference type="PROSITE" id="PS51257">
    <property type="entry name" value="PROKAR_LIPOPROTEIN"/>
    <property type="match status" value="1"/>
</dbReference>
<accession>A0A2D0N640</accession>
<feature type="chain" id="PRO_5012112904" description="DUF4856 domain-containing protein" evidence="1">
    <location>
        <begin position="23"/>
        <end position="292"/>
    </location>
</feature>
<dbReference type="AlphaFoldDB" id="A0A2D0N640"/>
<dbReference type="EMBL" id="PDUD01000028">
    <property type="protein sequence ID" value="PHN03965.1"/>
    <property type="molecule type" value="Genomic_DNA"/>
</dbReference>
<proteinExistence type="predicted"/>
<sequence length="292" mass="32968">MKTFKSILFSPFFLAFFLILFSCDNDDDTSPGTEPPELTPTLATSSSEILSLAESVKEPIGIKALDIYEERKAQSFDDNVRYSNNWIQSQIDFYDSVSGENKGYSEYIEEMIEGGGPEKSLGMRGWLNDPDNVAFWDNAVQQSIGDDGYAMLISLNGAFQPEVSSQFRLIYGGTRLFHDQEDRLSINGSFFENIELTNKFGEFPDNPSNEDFFRVINGLSHKIRLQVFQLYTDYRNGNLSEETIRRFNRAYAVVGGCATANTDAADNLPKAQRYLSGLNFFAQELTEMGYTI</sequence>
<name>A0A2D0N640_FLAN2</name>
<keyword evidence="1" id="KW-0732">Signal</keyword>
<protein>
    <recommendedName>
        <fullName evidence="4">DUF4856 domain-containing protein</fullName>
    </recommendedName>
</protein>
<evidence type="ECO:0000313" key="2">
    <source>
        <dbReference type="EMBL" id="PHN03965.1"/>
    </source>
</evidence>
<dbReference type="Proteomes" id="UP000223913">
    <property type="component" value="Unassembled WGS sequence"/>
</dbReference>
<organism evidence="2 3">
    <name type="scientific">Flavilitoribacter nigricans (strain ATCC 23147 / DSM 23189 / NBRC 102662 / NCIMB 1420 / SS-2)</name>
    <name type="common">Lewinella nigricans</name>
    <dbReference type="NCBI Taxonomy" id="1122177"/>
    <lineage>
        <taxon>Bacteria</taxon>
        <taxon>Pseudomonadati</taxon>
        <taxon>Bacteroidota</taxon>
        <taxon>Saprospiria</taxon>
        <taxon>Saprospirales</taxon>
        <taxon>Lewinellaceae</taxon>
        <taxon>Flavilitoribacter</taxon>
    </lineage>
</organism>
<feature type="signal peptide" evidence="1">
    <location>
        <begin position="1"/>
        <end position="22"/>
    </location>
</feature>
<dbReference type="RefSeq" id="WP_099152678.1">
    <property type="nucleotide sequence ID" value="NZ_PDUD01000028.1"/>
</dbReference>
<comment type="caution">
    <text evidence="2">The sequence shown here is derived from an EMBL/GenBank/DDBJ whole genome shotgun (WGS) entry which is preliminary data.</text>
</comment>
<evidence type="ECO:0000313" key="3">
    <source>
        <dbReference type="Proteomes" id="UP000223913"/>
    </source>
</evidence>
<keyword evidence="3" id="KW-1185">Reference proteome</keyword>
<gene>
    <name evidence="2" type="ORF">CRP01_24140</name>
</gene>